<sequence>MSQQKQEMEEGKEKEKYENDENQNRIMSFEDFETRMLHDFETLTKRFQNEMENYFTKFKLEIKAEFAKNSSKANVDREHDGKQRQSDRTGRLSEGIVDKTAENNDASKSARMSASDGFLMAKTEVKREVETPPPIIQKPPSKEQKSVNETSDKTPNKRFFSIHGPKPVTGLSLTVKNAPSRQSIAKKVD</sequence>
<evidence type="ECO:0000313" key="1">
    <source>
        <dbReference type="Proteomes" id="UP000887576"/>
    </source>
</evidence>
<organism evidence="1 2">
    <name type="scientific">Panagrolaimus sp. JU765</name>
    <dbReference type="NCBI Taxonomy" id="591449"/>
    <lineage>
        <taxon>Eukaryota</taxon>
        <taxon>Metazoa</taxon>
        <taxon>Ecdysozoa</taxon>
        <taxon>Nematoda</taxon>
        <taxon>Chromadorea</taxon>
        <taxon>Rhabditida</taxon>
        <taxon>Tylenchina</taxon>
        <taxon>Panagrolaimomorpha</taxon>
        <taxon>Panagrolaimoidea</taxon>
        <taxon>Panagrolaimidae</taxon>
        <taxon>Panagrolaimus</taxon>
    </lineage>
</organism>
<name>A0AC34RL09_9BILA</name>
<dbReference type="WBParaSite" id="JU765_v2.g7991.t1">
    <property type="protein sequence ID" value="JU765_v2.g7991.t1"/>
    <property type="gene ID" value="JU765_v2.g7991"/>
</dbReference>
<dbReference type="Proteomes" id="UP000887576">
    <property type="component" value="Unplaced"/>
</dbReference>
<evidence type="ECO:0000313" key="2">
    <source>
        <dbReference type="WBParaSite" id="JU765_v2.g7991.t1"/>
    </source>
</evidence>
<reference evidence="2" key="1">
    <citation type="submission" date="2022-11" db="UniProtKB">
        <authorList>
            <consortium name="WormBaseParasite"/>
        </authorList>
    </citation>
    <scope>IDENTIFICATION</scope>
</reference>
<protein>
    <submittedName>
        <fullName evidence="2">Uncharacterized protein</fullName>
    </submittedName>
</protein>
<proteinExistence type="predicted"/>
<accession>A0AC34RL09</accession>